<dbReference type="AlphaFoldDB" id="B9FCK6"/>
<feature type="compositionally biased region" description="Polar residues" evidence="7">
    <location>
        <begin position="447"/>
        <end position="457"/>
    </location>
</feature>
<reference evidence="9" key="1">
    <citation type="journal article" date="2005" name="PLoS Biol.">
        <title>The genomes of Oryza sativa: a history of duplications.</title>
        <authorList>
            <person name="Yu J."/>
            <person name="Wang J."/>
            <person name="Lin W."/>
            <person name="Li S."/>
            <person name="Li H."/>
            <person name="Zhou J."/>
            <person name="Ni P."/>
            <person name="Dong W."/>
            <person name="Hu S."/>
            <person name="Zeng C."/>
            <person name="Zhang J."/>
            <person name="Zhang Y."/>
            <person name="Li R."/>
            <person name="Xu Z."/>
            <person name="Li S."/>
            <person name="Li X."/>
            <person name="Zheng H."/>
            <person name="Cong L."/>
            <person name="Lin L."/>
            <person name="Yin J."/>
            <person name="Geng J."/>
            <person name="Li G."/>
            <person name="Shi J."/>
            <person name="Liu J."/>
            <person name="Lv H."/>
            <person name="Li J."/>
            <person name="Wang J."/>
            <person name="Deng Y."/>
            <person name="Ran L."/>
            <person name="Shi X."/>
            <person name="Wang X."/>
            <person name="Wu Q."/>
            <person name="Li C."/>
            <person name="Ren X."/>
            <person name="Wang J."/>
            <person name="Wang X."/>
            <person name="Li D."/>
            <person name="Liu D."/>
            <person name="Zhang X."/>
            <person name="Ji Z."/>
            <person name="Zhao W."/>
            <person name="Sun Y."/>
            <person name="Zhang Z."/>
            <person name="Bao J."/>
            <person name="Han Y."/>
            <person name="Dong L."/>
            <person name="Ji J."/>
            <person name="Chen P."/>
            <person name="Wu S."/>
            <person name="Liu J."/>
            <person name="Xiao Y."/>
            <person name="Bu D."/>
            <person name="Tan J."/>
            <person name="Yang L."/>
            <person name="Ye C."/>
            <person name="Zhang J."/>
            <person name="Xu J."/>
            <person name="Zhou Y."/>
            <person name="Yu Y."/>
            <person name="Zhang B."/>
            <person name="Zhuang S."/>
            <person name="Wei H."/>
            <person name="Liu B."/>
            <person name="Lei M."/>
            <person name="Yu H."/>
            <person name="Li Y."/>
            <person name="Xu H."/>
            <person name="Wei S."/>
            <person name="He X."/>
            <person name="Fang L."/>
            <person name="Zhang Z."/>
            <person name="Zhang Y."/>
            <person name="Huang X."/>
            <person name="Su Z."/>
            <person name="Tong W."/>
            <person name="Li J."/>
            <person name="Tong Z."/>
            <person name="Li S."/>
            <person name="Ye J."/>
            <person name="Wang L."/>
            <person name="Fang L."/>
            <person name="Lei T."/>
            <person name="Chen C."/>
            <person name="Chen H."/>
            <person name="Xu Z."/>
            <person name="Li H."/>
            <person name="Huang H."/>
            <person name="Zhang F."/>
            <person name="Xu H."/>
            <person name="Li N."/>
            <person name="Zhao C."/>
            <person name="Li S."/>
            <person name="Dong L."/>
            <person name="Huang Y."/>
            <person name="Li L."/>
            <person name="Xi Y."/>
            <person name="Qi Q."/>
            <person name="Li W."/>
            <person name="Zhang B."/>
            <person name="Hu W."/>
            <person name="Zhang Y."/>
            <person name="Tian X."/>
            <person name="Jiao Y."/>
            <person name="Liang X."/>
            <person name="Jin J."/>
            <person name="Gao L."/>
            <person name="Zheng W."/>
            <person name="Hao B."/>
            <person name="Liu S."/>
            <person name="Wang W."/>
            <person name="Yuan L."/>
            <person name="Cao M."/>
            <person name="McDermott J."/>
            <person name="Samudrala R."/>
            <person name="Wang J."/>
            <person name="Wong G.K."/>
            <person name="Yang H."/>
        </authorList>
    </citation>
    <scope>NUCLEOTIDE SEQUENCE [LARGE SCALE GENOMIC DNA]</scope>
</reference>
<keyword evidence="6" id="KW-0067">ATP-binding</keyword>
<evidence type="ECO:0000256" key="2">
    <source>
        <dbReference type="ARBA" id="ARBA00022614"/>
    </source>
</evidence>
<feature type="region of interest" description="Disordered" evidence="7">
    <location>
        <begin position="444"/>
        <end position="472"/>
    </location>
</feature>
<dbReference type="InterPro" id="IPR006553">
    <property type="entry name" value="Leu-rich_rpt_Cys-con_subtyp"/>
</dbReference>
<evidence type="ECO:0000256" key="6">
    <source>
        <dbReference type="ARBA" id="ARBA00022840"/>
    </source>
</evidence>
<dbReference type="EMBL" id="CM000141">
    <property type="protein sequence ID" value="EEE61711.1"/>
    <property type="molecule type" value="Genomic_DNA"/>
</dbReference>
<dbReference type="SUPFAM" id="SSF52058">
    <property type="entry name" value="L domain-like"/>
    <property type="match status" value="1"/>
</dbReference>
<evidence type="ECO:0000256" key="5">
    <source>
        <dbReference type="ARBA" id="ARBA00022821"/>
    </source>
</evidence>
<evidence type="ECO:0000259" key="8">
    <source>
        <dbReference type="Pfam" id="PF18052"/>
    </source>
</evidence>
<reference evidence="9" key="2">
    <citation type="submission" date="2008-12" db="EMBL/GenBank/DDBJ databases">
        <title>Improved gene annotation of the rice (Oryza sativa) genomes.</title>
        <authorList>
            <person name="Wang J."/>
            <person name="Li R."/>
            <person name="Fan W."/>
            <person name="Huang Q."/>
            <person name="Zhang J."/>
            <person name="Zhou Y."/>
            <person name="Hu Y."/>
            <person name="Zi S."/>
            <person name="Li J."/>
            <person name="Ni P."/>
            <person name="Zheng H."/>
            <person name="Zhang Y."/>
            <person name="Zhao M."/>
            <person name="Hao Q."/>
            <person name="McDermott J."/>
            <person name="Samudrala R."/>
            <person name="Kristiansen K."/>
            <person name="Wong G.K.-S."/>
        </authorList>
    </citation>
    <scope>NUCLEOTIDE SEQUENCE</scope>
</reference>
<evidence type="ECO:0000256" key="3">
    <source>
        <dbReference type="ARBA" id="ARBA00022737"/>
    </source>
</evidence>
<organism evidence="9">
    <name type="scientific">Oryza sativa subsp. japonica</name>
    <name type="common">Rice</name>
    <dbReference type="NCBI Taxonomy" id="39947"/>
    <lineage>
        <taxon>Eukaryota</taxon>
        <taxon>Viridiplantae</taxon>
        <taxon>Streptophyta</taxon>
        <taxon>Embryophyta</taxon>
        <taxon>Tracheophyta</taxon>
        <taxon>Spermatophyta</taxon>
        <taxon>Magnoliopsida</taxon>
        <taxon>Liliopsida</taxon>
        <taxon>Poales</taxon>
        <taxon>Poaceae</taxon>
        <taxon>BOP clade</taxon>
        <taxon>Oryzoideae</taxon>
        <taxon>Oryzeae</taxon>
        <taxon>Oryzinae</taxon>
        <taxon>Oryza</taxon>
        <taxon>Oryza sativa</taxon>
    </lineage>
</organism>
<proteinExistence type="inferred from homology"/>
<keyword evidence="3" id="KW-0677">Repeat</keyword>
<protein>
    <recommendedName>
        <fullName evidence="8">Disease resistance N-terminal domain-containing protein</fullName>
    </recommendedName>
</protein>
<dbReference type="Pfam" id="PF18052">
    <property type="entry name" value="Rx_N"/>
    <property type="match status" value="1"/>
</dbReference>
<dbReference type="SMART" id="SM00367">
    <property type="entry name" value="LRR_CC"/>
    <property type="match status" value="5"/>
</dbReference>
<sequence>MEVWNTVGQAAIGWLVESVLGSLFTDKLSSWLRRVNLDDNVEELVSEMRNVAVVLEAAKGMKVGDQNEPMAGSLLHLKDLLYDADDVLDKLDYCRLQEQIIKEGEELPSSDSNGSPSSEYFTDIISNEVIYGLEPHHSLKHNGVTSPTCLATSLTSLQTLYLENCGKWQILSLERLCLLKKLVLIRMSNVVEVSICSLEELVLIKMPKLKRCFCTSIRNLNDNLRVLMIKTCPALEVFPLFDNCQQFKIEQPSWLFRLSKLVIHKCPHLHVHNPLPPSTNVSKLSITGVSTLPTVEWSRGILRIGVLDDSDDPSVIDEPSDQLITLDDKVLSFHNLRFLTELVIAGCQNLTSISLQGLRQLIYLRTLEIRGCPKLFSSNMPPELVRENMAATYHNALPSLEYLFIAACGITGKWLSLILQYAQALQDLDLYECEQITGLSIGEEESSQPNLMSTPETLSLGHQGDSPTSSARDGLVRIPLNLISSLKHIYIGDCPGLTYNGNDEGFAKLTSLESLRIMNGAKLLSSLVHGNGYDERKNIKLIPLSLEVLELRGYDLPEEVVPDFLRNPIRLKKLSVMDTLSLKYLQLQSCTALEELEIVNCESLATLEGLQSLRSLKNLIIWGCPILPQWLWSSLEQVQELLPRLERLKIQDASVLTTSFCKHLTSLQRLTLFACNWELVRQTDEQDIALQLLTSLQELSFTCCRNLGDFPVDLYSLPSLKRLNIYYCKDISRLPEKGLPPSLEELDINDCSEELNDQCRMLPSKLKPISKALMMSSKCANSRMMKKKRCIPFSMNWTLEPSQTVLRLFIDSEMLMMMMMTMDLHKLFFGPLTDDETLMLMKVLHKLFFGPSLSDDDHVDKLRHGDDEVTMKASSDGELVMIKANSDSELVM</sequence>
<feature type="domain" description="Disease resistance N-terminal" evidence="8">
    <location>
        <begin position="18"/>
        <end position="105"/>
    </location>
</feature>
<evidence type="ECO:0000256" key="7">
    <source>
        <dbReference type="SAM" id="MobiDB-lite"/>
    </source>
</evidence>
<evidence type="ECO:0000256" key="4">
    <source>
        <dbReference type="ARBA" id="ARBA00022741"/>
    </source>
</evidence>
<dbReference type="GO" id="GO:0005524">
    <property type="term" value="F:ATP binding"/>
    <property type="evidence" value="ECO:0007669"/>
    <property type="project" value="UniProtKB-KW"/>
</dbReference>
<evidence type="ECO:0000256" key="1">
    <source>
        <dbReference type="ARBA" id="ARBA00008894"/>
    </source>
</evidence>
<name>B9FCK6_ORYSJ</name>
<gene>
    <name evidence="9" type="ORF">OsJ_16205</name>
</gene>
<dbReference type="PANTHER" id="PTHR36766">
    <property type="entry name" value="PLANT BROAD-SPECTRUM MILDEW RESISTANCE PROTEIN RPW8"/>
    <property type="match status" value="1"/>
</dbReference>
<dbReference type="Gene3D" id="3.80.10.10">
    <property type="entry name" value="Ribonuclease Inhibitor"/>
    <property type="match status" value="4"/>
</dbReference>
<dbReference type="SUPFAM" id="SSF52047">
    <property type="entry name" value="RNI-like"/>
    <property type="match status" value="1"/>
</dbReference>
<dbReference type="PANTHER" id="PTHR36766:SF73">
    <property type="entry name" value="NB-ARC DOMAIN-CONTAINING PROTEIN"/>
    <property type="match status" value="1"/>
</dbReference>
<dbReference type="InterPro" id="IPR041118">
    <property type="entry name" value="Rx_N"/>
</dbReference>
<accession>B9FCK6</accession>
<dbReference type="Gene3D" id="1.20.5.4130">
    <property type="match status" value="1"/>
</dbReference>
<keyword evidence="4" id="KW-0547">Nucleotide-binding</keyword>
<dbReference type="InterPro" id="IPR032675">
    <property type="entry name" value="LRR_dom_sf"/>
</dbReference>
<dbReference type="Proteomes" id="UP000007752">
    <property type="component" value="Chromosome 4"/>
</dbReference>
<evidence type="ECO:0000313" key="9">
    <source>
        <dbReference type="EMBL" id="EEE61711.1"/>
    </source>
</evidence>
<dbReference type="GO" id="GO:0006952">
    <property type="term" value="P:defense response"/>
    <property type="evidence" value="ECO:0007669"/>
    <property type="project" value="UniProtKB-KW"/>
</dbReference>
<keyword evidence="2" id="KW-0433">Leucine-rich repeat</keyword>
<keyword evidence="5" id="KW-0611">Plant defense</keyword>
<comment type="similarity">
    <text evidence="1">Belongs to the disease resistance NB-LRR family.</text>
</comment>